<reference evidence="1" key="1">
    <citation type="journal article" date="2015" name="Nature">
        <title>Complex archaea that bridge the gap between prokaryotes and eukaryotes.</title>
        <authorList>
            <person name="Spang A."/>
            <person name="Saw J.H."/>
            <person name="Jorgensen S.L."/>
            <person name="Zaremba-Niedzwiedzka K."/>
            <person name="Martijn J."/>
            <person name="Lind A.E."/>
            <person name="van Eijk R."/>
            <person name="Schleper C."/>
            <person name="Guy L."/>
            <person name="Ettema T.J."/>
        </authorList>
    </citation>
    <scope>NUCLEOTIDE SEQUENCE</scope>
</reference>
<dbReference type="EMBL" id="LAZR01027541">
    <property type="protein sequence ID" value="KKL65406.1"/>
    <property type="molecule type" value="Genomic_DNA"/>
</dbReference>
<comment type="caution">
    <text evidence="1">The sequence shown here is derived from an EMBL/GenBank/DDBJ whole genome shotgun (WGS) entry which is preliminary data.</text>
</comment>
<sequence length="175" mass="20687">MLCLLKYDRIIYYVSCWHMNSFESDAMWNLYCGGKEGLAIETTYNKLKNSLDNDSMQIGLVEYIDFEEGSGSVLMSKRKAFEHENEVRILYGDYERRTELQANREDIYEKLSQELPNGISFEWDIEAVIERIWVHPRATAMYFEVVEDVILKFAPKLVSRLQWSEMKDIPSWLKS</sequence>
<gene>
    <name evidence="1" type="ORF">LCGC14_2155290</name>
</gene>
<accession>A0A0F9EGM4</accession>
<evidence type="ECO:0000313" key="1">
    <source>
        <dbReference type="EMBL" id="KKL65406.1"/>
    </source>
</evidence>
<proteinExistence type="predicted"/>
<evidence type="ECO:0008006" key="2">
    <source>
        <dbReference type="Google" id="ProtNLM"/>
    </source>
</evidence>
<protein>
    <recommendedName>
        <fullName evidence="2">DUF2971 domain-containing protein</fullName>
    </recommendedName>
</protein>
<organism evidence="1">
    <name type="scientific">marine sediment metagenome</name>
    <dbReference type="NCBI Taxonomy" id="412755"/>
    <lineage>
        <taxon>unclassified sequences</taxon>
        <taxon>metagenomes</taxon>
        <taxon>ecological metagenomes</taxon>
    </lineage>
</organism>
<name>A0A0F9EGM4_9ZZZZ</name>
<dbReference type="AlphaFoldDB" id="A0A0F9EGM4"/>